<reference evidence="7" key="1">
    <citation type="journal article" date="2014" name="Int. J. Syst. Evol. Microbiol.">
        <title>Complete genome sequence of Corynebacterium casei LMG S-19264T (=DSM 44701T), isolated from a smear-ripened cheese.</title>
        <authorList>
            <consortium name="US DOE Joint Genome Institute (JGI-PGF)"/>
            <person name="Walter F."/>
            <person name="Albersmeier A."/>
            <person name="Kalinowski J."/>
            <person name="Ruckert C."/>
        </authorList>
    </citation>
    <scope>NUCLEOTIDE SEQUENCE</scope>
    <source>
        <strain evidence="7">JCM 3313</strain>
    </source>
</reference>
<dbReference type="GO" id="GO:0043856">
    <property type="term" value="F:anti-sigma factor antagonist activity"/>
    <property type="evidence" value="ECO:0007669"/>
    <property type="project" value="TreeGrafter"/>
</dbReference>
<dbReference type="AlphaFoldDB" id="A0A918ASV1"/>
<dbReference type="Gene3D" id="3.30.750.24">
    <property type="entry name" value="STAS domain"/>
    <property type="match status" value="1"/>
</dbReference>
<dbReference type="PROSITE" id="PS50921">
    <property type="entry name" value="ANTAR"/>
    <property type="match status" value="1"/>
</dbReference>
<proteinExistence type="predicted"/>
<dbReference type="GO" id="GO:0003723">
    <property type="term" value="F:RNA binding"/>
    <property type="evidence" value="ECO:0007669"/>
    <property type="project" value="InterPro"/>
</dbReference>
<dbReference type="InterPro" id="IPR003018">
    <property type="entry name" value="GAF"/>
</dbReference>
<feature type="domain" description="STAS" evidence="5">
    <location>
        <begin position="23"/>
        <end position="119"/>
    </location>
</feature>
<dbReference type="SUPFAM" id="SSF55781">
    <property type="entry name" value="GAF domain-like"/>
    <property type="match status" value="1"/>
</dbReference>
<dbReference type="PANTHER" id="PTHR33495:SF2">
    <property type="entry name" value="ANTI-SIGMA FACTOR ANTAGONIST TM_1081-RELATED"/>
    <property type="match status" value="1"/>
</dbReference>
<keyword evidence="8" id="KW-1185">Reference proteome</keyword>
<comment type="caution">
    <text evidence="7">The sequence shown here is derived from an EMBL/GenBank/DDBJ whole genome shotgun (WGS) entry which is preliminary data.</text>
</comment>
<keyword evidence="2" id="KW-0418">Kinase</keyword>
<dbReference type="Pfam" id="PF03861">
    <property type="entry name" value="ANTAR"/>
    <property type="match status" value="1"/>
</dbReference>
<dbReference type="PROSITE" id="PS50801">
    <property type="entry name" value="STAS"/>
    <property type="match status" value="1"/>
</dbReference>
<evidence type="ECO:0000256" key="1">
    <source>
        <dbReference type="ARBA" id="ARBA00022679"/>
    </source>
</evidence>
<reference evidence="7" key="2">
    <citation type="submission" date="2020-09" db="EMBL/GenBank/DDBJ databases">
        <authorList>
            <person name="Sun Q."/>
            <person name="Ohkuma M."/>
        </authorList>
    </citation>
    <scope>NUCLEOTIDE SEQUENCE</scope>
    <source>
        <strain evidence="7">JCM 3313</strain>
    </source>
</reference>
<dbReference type="InterPro" id="IPR011006">
    <property type="entry name" value="CheY-like_superfamily"/>
</dbReference>
<dbReference type="Pfam" id="PF01740">
    <property type="entry name" value="STAS"/>
    <property type="match status" value="1"/>
</dbReference>
<dbReference type="CDD" id="cd07043">
    <property type="entry name" value="STAS_anti-anti-sigma_factors"/>
    <property type="match status" value="1"/>
</dbReference>
<dbReference type="Gene3D" id="3.30.450.40">
    <property type="match status" value="1"/>
</dbReference>
<dbReference type="Proteomes" id="UP000639606">
    <property type="component" value="Unassembled WGS sequence"/>
</dbReference>
<dbReference type="InterPro" id="IPR005561">
    <property type="entry name" value="ANTAR"/>
</dbReference>
<dbReference type="InterPro" id="IPR036513">
    <property type="entry name" value="STAS_dom_sf"/>
</dbReference>
<evidence type="ECO:0000256" key="3">
    <source>
        <dbReference type="ARBA" id="ARBA00023015"/>
    </source>
</evidence>
<evidence type="ECO:0000313" key="8">
    <source>
        <dbReference type="Proteomes" id="UP000639606"/>
    </source>
</evidence>
<accession>A0A918ASV1</accession>
<dbReference type="InterPro" id="IPR036388">
    <property type="entry name" value="WH-like_DNA-bd_sf"/>
</dbReference>
<evidence type="ECO:0000259" key="6">
    <source>
        <dbReference type="PROSITE" id="PS50921"/>
    </source>
</evidence>
<dbReference type="Gene3D" id="1.10.10.10">
    <property type="entry name" value="Winged helix-like DNA-binding domain superfamily/Winged helix DNA-binding domain"/>
    <property type="match status" value="1"/>
</dbReference>
<evidence type="ECO:0000313" key="7">
    <source>
        <dbReference type="EMBL" id="GGP78882.1"/>
    </source>
</evidence>
<evidence type="ECO:0008006" key="9">
    <source>
        <dbReference type="Google" id="ProtNLM"/>
    </source>
</evidence>
<gene>
    <name evidence="7" type="ORF">GCM10010185_60930</name>
</gene>
<organism evidence="7 8">
    <name type="scientific">Saccharothrix coeruleofusca</name>
    <dbReference type="NCBI Taxonomy" id="33919"/>
    <lineage>
        <taxon>Bacteria</taxon>
        <taxon>Bacillati</taxon>
        <taxon>Actinomycetota</taxon>
        <taxon>Actinomycetes</taxon>
        <taxon>Pseudonocardiales</taxon>
        <taxon>Pseudonocardiaceae</taxon>
        <taxon>Saccharothrix</taxon>
    </lineage>
</organism>
<name>A0A918ASV1_9PSEU</name>
<dbReference type="SMART" id="SM01012">
    <property type="entry name" value="ANTAR"/>
    <property type="match status" value="1"/>
</dbReference>
<dbReference type="SUPFAM" id="SSF52091">
    <property type="entry name" value="SpoIIaa-like"/>
    <property type="match status" value="1"/>
</dbReference>
<evidence type="ECO:0000256" key="2">
    <source>
        <dbReference type="ARBA" id="ARBA00022777"/>
    </source>
</evidence>
<dbReference type="InterPro" id="IPR002645">
    <property type="entry name" value="STAS_dom"/>
</dbReference>
<dbReference type="PANTHER" id="PTHR33495">
    <property type="entry name" value="ANTI-SIGMA FACTOR ANTAGONIST TM_1081-RELATED-RELATED"/>
    <property type="match status" value="1"/>
</dbReference>
<keyword evidence="4" id="KW-0804">Transcription</keyword>
<dbReference type="InterPro" id="IPR029016">
    <property type="entry name" value="GAF-like_dom_sf"/>
</dbReference>
<sequence>MAFTSRRLNLRQTPSAHPAAEGVLVVIGEIDAEASTSFRTELTAFVGTQGGDVILDLSEVGLITAAGVRVLLEIADRLSGTARRLRLVASAEVRRVLRAVRVADVLETYDELDDAVGAQAAALRRTFYRAADSGVVDVTPDELHRLRREIGDLRAKLRTRPLLARALGVLQERYRLPDEDTARRLLREASQRYNLKMRMVAAAVLNAPPPATGGAALWFPHRVRFPAPATMFPASGRRRTHTLPSLLDAVLDTALTCTATAIGYLQLVDTGIGGLRLERYRGFTAELADLLAHVDGGSTSCALALERRTRVVFHDIADSTVLTSKRVQEVMLGAGIRAVQSTPLLAPSRRCLGVVSTCHTRAEHVPSAVERGQLDDIACQAGQWLEWHEQTTVLDALEDLHGRARAATHRNGQR</sequence>
<evidence type="ECO:0000259" key="5">
    <source>
        <dbReference type="PROSITE" id="PS50801"/>
    </source>
</evidence>
<feature type="domain" description="ANTAR" evidence="6">
    <location>
        <begin position="143"/>
        <end position="205"/>
    </location>
</feature>
<dbReference type="RefSeq" id="WP_189226774.1">
    <property type="nucleotide sequence ID" value="NZ_BMRG01000018.1"/>
</dbReference>
<evidence type="ECO:0000256" key="4">
    <source>
        <dbReference type="ARBA" id="ARBA00023163"/>
    </source>
</evidence>
<keyword evidence="3" id="KW-0805">Transcription regulation</keyword>
<dbReference type="Pfam" id="PF13185">
    <property type="entry name" value="GAF_2"/>
    <property type="match status" value="1"/>
</dbReference>
<dbReference type="EMBL" id="BMRG01000018">
    <property type="protein sequence ID" value="GGP78882.1"/>
    <property type="molecule type" value="Genomic_DNA"/>
</dbReference>
<keyword evidence="1" id="KW-0808">Transferase</keyword>
<protein>
    <recommendedName>
        <fullName evidence="9">Anti-anti-sigma factor</fullName>
    </recommendedName>
</protein>
<dbReference type="SUPFAM" id="SSF52172">
    <property type="entry name" value="CheY-like"/>
    <property type="match status" value="1"/>
</dbReference>